<reference evidence="5" key="1">
    <citation type="submission" date="2021-01" db="EMBL/GenBank/DDBJ databases">
        <title>Whole genome shotgun sequence of Sinosporangium siamense NBRC 109515.</title>
        <authorList>
            <person name="Komaki H."/>
            <person name="Tamura T."/>
        </authorList>
    </citation>
    <scope>NUCLEOTIDE SEQUENCE</scope>
    <source>
        <strain evidence="5">NBRC 109515</strain>
    </source>
</reference>
<organism evidence="5 6">
    <name type="scientific">Sinosporangium siamense</name>
    <dbReference type="NCBI Taxonomy" id="1367973"/>
    <lineage>
        <taxon>Bacteria</taxon>
        <taxon>Bacillati</taxon>
        <taxon>Actinomycetota</taxon>
        <taxon>Actinomycetes</taxon>
        <taxon>Streptosporangiales</taxon>
        <taxon>Streptosporangiaceae</taxon>
        <taxon>Sinosporangium</taxon>
    </lineage>
</organism>
<dbReference type="Gene3D" id="3.90.1150.10">
    <property type="entry name" value="Aspartate Aminotransferase, domain 1"/>
    <property type="match status" value="1"/>
</dbReference>
<name>A0A919RIA3_9ACTN</name>
<evidence type="ECO:0000313" key="5">
    <source>
        <dbReference type="EMBL" id="GII92349.1"/>
    </source>
</evidence>
<dbReference type="RefSeq" id="WP_239128853.1">
    <property type="nucleotide sequence ID" value="NZ_BOOW01000015.1"/>
</dbReference>
<feature type="region of interest" description="Disordered" evidence="3">
    <location>
        <begin position="1"/>
        <end position="61"/>
    </location>
</feature>
<dbReference type="AlphaFoldDB" id="A0A919RIA3"/>
<feature type="region of interest" description="Disordered" evidence="3">
    <location>
        <begin position="298"/>
        <end position="319"/>
    </location>
</feature>
<dbReference type="InterPro" id="IPR015424">
    <property type="entry name" value="PyrdxlP-dep_Trfase"/>
</dbReference>
<dbReference type="Proteomes" id="UP000606172">
    <property type="component" value="Unassembled WGS sequence"/>
</dbReference>
<keyword evidence="2" id="KW-0663">Pyridoxal phosphate</keyword>
<comment type="caution">
    <text evidence="5">The sequence shown here is derived from an EMBL/GenBank/DDBJ whole genome shotgun (WGS) entry which is preliminary data.</text>
</comment>
<feature type="domain" description="Aminotransferase class V" evidence="4">
    <location>
        <begin position="130"/>
        <end position="289"/>
    </location>
</feature>
<evidence type="ECO:0000259" key="4">
    <source>
        <dbReference type="Pfam" id="PF00266"/>
    </source>
</evidence>
<gene>
    <name evidence="5" type="ORF">Ssi02_25800</name>
</gene>
<protein>
    <recommendedName>
        <fullName evidence="4">Aminotransferase class V domain-containing protein</fullName>
    </recommendedName>
</protein>
<dbReference type="Pfam" id="PF00266">
    <property type="entry name" value="Aminotran_5"/>
    <property type="match status" value="1"/>
</dbReference>
<dbReference type="PANTHER" id="PTHR43586">
    <property type="entry name" value="CYSTEINE DESULFURASE"/>
    <property type="match status" value="1"/>
</dbReference>
<comment type="cofactor">
    <cofactor evidence="1">
        <name>pyridoxal 5'-phosphate</name>
        <dbReference type="ChEBI" id="CHEBI:597326"/>
    </cofactor>
</comment>
<dbReference type="InterPro" id="IPR015421">
    <property type="entry name" value="PyrdxlP-dep_Trfase_major"/>
</dbReference>
<keyword evidence="6" id="KW-1185">Reference proteome</keyword>
<proteinExistence type="predicted"/>
<dbReference type="InterPro" id="IPR000192">
    <property type="entry name" value="Aminotrans_V_dom"/>
</dbReference>
<evidence type="ECO:0000256" key="3">
    <source>
        <dbReference type="SAM" id="MobiDB-lite"/>
    </source>
</evidence>
<dbReference type="Gene3D" id="3.40.640.10">
    <property type="entry name" value="Type I PLP-dependent aspartate aminotransferase-like (Major domain)"/>
    <property type="match status" value="1"/>
</dbReference>
<evidence type="ECO:0000256" key="1">
    <source>
        <dbReference type="ARBA" id="ARBA00001933"/>
    </source>
</evidence>
<dbReference type="PANTHER" id="PTHR43586:SF8">
    <property type="entry name" value="CYSTEINE DESULFURASE 1, CHLOROPLASTIC"/>
    <property type="match status" value="1"/>
</dbReference>
<dbReference type="EMBL" id="BOOW01000015">
    <property type="protein sequence ID" value="GII92349.1"/>
    <property type="molecule type" value="Genomic_DNA"/>
</dbReference>
<dbReference type="SUPFAM" id="SSF53383">
    <property type="entry name" value="PLP-dependent transferases"/>
    <property type="match status" value="1"/>
</dbReference>
<dbReference type="InterPro" id="IPR015422">
    <property type="entry name" value="PyrdxlP-dep_Trfase_small"/>
</dbReference>
<evidence type="ECO:0000313" key="6">
    <source>
        <dbReference type="Proteomes" id="UP000606172"/>
    </source>
</evidence>
<evidence type="ECO:0000256" key="2">
    <source>
        <dbReference type="ARBA" id="ARBA00022898"/>
    </source>
</evidence>
<sequence length="486" mass="48869">MNGPPHTGAGPGSGIGKSAASADTGAAGVSACGPTASAARPEAGPAVATPGIPASGKASRSAEPVCTAAAGESVAEAWRRARSAGPGGHLDAAGCNVPSDRVVNTMAAHLRLEREVGGYAAAPDQTVPKAGLAALVGARAQDVAYVESGTAATAALLGGWALPAGARIGVTRAEYGATVALLCRLAVRHRWRLVDIPLDGDSRVDLAGLRSILVSGLDLLVLSHISSHRGVVQPAQAVGALCRAAGVPLVVDVCQSLGHVETRGIGATAYIGTSRKWLAGPRGVGFLILPGASRDFGGRRGRRGERGHAGLGTNGDRGEPSAAVLGASGDFDRISDFDGPPDVPDTIPCPHALCPADRFESYEGAIAARVGFGSAVLEHHALGPEAVHACLAAAGAAARGILDGAGGWRVAEPLGEPSAIVTLRPPPGTDPEETQARAAEAALLIGLVPTSRAPSDMTGPLLRVSPSPGTRLETLRELADVLRRRC</sequence>
<accession>A0A919RIA3</accession>